<proteinExistence type="predicted"/>
<evidence type="ECO:0000259" key="2">
    <source>
        <dbReference type="Pfam" id="PF01370"/>
    </source>
</evidence>
<comment type="caution">
    <text evidence="3">The sequence shown here is derived from an EMBL/GenBank/DDBJ whole genome shotgun (WGS) entry which is preliminary data.</text>
</comment>
<protein>
    <submittedName>
        <fullName evidence="3">Epimerase</fullName>
    </submittedName>
</protein>
<dbReference type="InterPro" id="IPR001509">
    <property type="entry name" value="Epimerase_deHydtase"/>
</dbReference>
<sequence>MVKDAEVPDDRPSPESSGLPGLPDRPGLPVHVAVTGAAGVLGGRLVDRLLEAGAQLRAFDLREVATKPGLKAFTGDIRDPRALAEAFEGADAVVHCASALPSYPEADIRSIVVDGTTTVLEAARAAAVPRVVHVSSTAVYGLPKLVPTPEEHPREPVDPYSRAKAAAEEVAERFRADGMCLPVIRPKTFVGPGRMGLFDMLFQWAEEGRHFPVLGKGDVRIQMLGLDDLVDALLEVLRAPDDVACDTYNIAAAEFGTLREDFQCVLDAAGHGRRVVPMPAGPAVAVLRTLERTKLSPVYGRLVSKLLADSYVSVDKVRDKLGFRPQMSNQDAVLRTFEWWRTQREAAADAPAGKSAGRTSTDPWKQGVLGLAKVFF</sequence>
<accession>A0ABQ2MI77</accession>
<dbReference type="RefSeq" id="WP_373292120.1">
    <property type="nucleotide sequence ID" value="NZ_BMMP01000012.1"/>
</dbReference>
<dbReference type="EMBL" id="BMMP01000012">
    <property type="protein sequence ID" value="GGO52648.1"/>
    <property type="molecule type" value="Genomic_DNA"/>
</dbReference>
<dbReference type="Proteomes" id="UP000631535">
    <property type="component" value="Unassembled WGS sequence"/>
</dbReference>
<feature type="compositionally biased region" description="Low complexity" evidence="1">
    <location>
        <begin position="14"/>
        <end position="25"/>
    </location>
</feature>
<feature type="compositionally biased region" description="Basic and acidic residues" evidence="1">
    <location>
        <begin position="1"/>
        <end position="13"/>
    </location>
</feature>
<dbReference type="Gene3D" id="3.40.50.720">
    <property type="entry name" value="NAD(P)-binding Rossmann-like Domain"/>
    <property type="match status" value="1"/>
</dbReference>
<name>A0ABQ2MI77_9ACTN</name>
<evidence type="ECO:0000313" key="3">
    <source>
        <dbReference type="EMBL" id="GGO52648.1"/>
    </source>
</evidence>
<organism evidence="3 4">
    <name type="scientific">Streptomyces daqingensis</name>
    <dbReference type="NCBI Taxonomy" id="1472640"/>
    <lineage>
        <taxon>Bacteria</taxon>
        <taxon>Bacillati</taxon>
        <taxon>Actinomycetota</taxon>
        <taxon>Actinomycetes</taxon>
        <taxon>Kitasatosporales</taxon>
        <taxon>Streptomycetaceae</taxon>
        <taxon>Streptomyces</taxon>
    </lineage>
</organism>
<dbReference type="InterPro" id="IPR050177">
    <property type="entry name" value="Lipid_A_modif_metabolic_enz"/>
</dbReference>
<dbReference type="SUPFAM" id="SSF51735">
    <property type="entry name" value="NAD(P)-binding Rossmann-fold domains"/>
    <property type="match status" value="1"/>
</dbReference>
<dbReference type="Pfam" id="PF01370">
    <property type="entry name" value="Epimerase"/>
    <property type="match status" value="1"/>
</dbReference>
<evidence type="ECO:0000256" key="1">
    <source>
        <dbReference type="SAM" id="MobiDB-lite"/>
    </source>
</evidence>
<keyword evidence="4" id="KW-1185">Reference proteome</keyword>
<gene>
    <name evidence="3" type="ORF">GCM10012287_37410</name>
</gene>
<feature type="domain" description="NAD-dependent epimerase/dehydratase" evidence="2">
    <location>
        <begin position="32"/>
        <end position="251"/>
    </location>
</feature>
<dbReference type="InterPro" id="IPR036291">
    <property type="entry name" value="NAD(P)-bd_dom_sf"/>
</dbReference>
<dbReference type="PANTHER" id="PTHR43245">
    <property type="entry name" value="BIFUNCTIONAL POLYMYXIN RESISTANCE PROTEIN ARNA"/>
    <property type="match status" value="1"/>
</dbReference>
<reference evidence="4" key="1">
    <citation type="journal article" date="2019" name="Int. J. Syst. Evol. Microbiol.">
        <title>The Global Catalogue of Microorganisms (GCM) 10K type strain sequencing project: providing services to taxonomists for standard genome sequencing and annotation.</title>
        <authorList>
            <consortium name="The Broad Institute Genomics Platform"/>
            <consortium name="The Broad Institute Genome Sequencing Center for Infectious Disease"/>
            <person name="Wu L."/>
            <person name="Ma J."/>
        </authorList>
    </citation>
    <scope>NUCLEOTIDE SEQUENCE [LARGE SCALE GENOMIC DNA]</scope>
    <source>
        <strain evidence="4">CGMCC 4.7178</strain>
    </source>
</reference>
<feature type="region of interest" description="Disordered" evidence="1">
    <location>
        <begin position="1"/>
        <end position="25"/>
    </location>
</feature>
<evidence type="ECO:0000313" key="4">
    <source>
        <dbReference type="Proteomes" id="UP000631535"/>
    </source>
</evidence>